<dbReference type="AlphaFoldDB" id="A0A3N4LA77"/>
<reference evidence="2 3" key="1">
    <citation type="journal article" date="2018" name="Nat. Ecol. Evol.">
        <title>Pezizomycetes genomes reveal the molecular basis of ectomycorrhizal truffle lifestyle.</title>
        <authorList>
            <person name="Murat C."/>
            <person name="Payen T."/>
            <person name="Noel B."/>
            <person name="Kuo A."/>
            <person name="Morin E."/>
            <person name="Chen J."/>
            <person name="Kohler A."/>
            <person name="Krizsan K."/>
            <person name="Balestrini R."/>
            <person name="Da Silva C."/>
            <person name="Montanini B."/>
            <person name="Hainaut M."/>
            <person name="Levati E."/>
            <person name="Barry K.W."/>
            <person name="Belfiori B."/>
            <person name="Cichocki N."/>
            <person name="Clum A."/>
            <person name="Dockter R.B."/>
            <person name="Fauchery L."/>
            <person name="Guy J."/>
            <person name="Iotti M."/>
            <person name="Le Tacon F."/>
            <person name="Lindquist E.A."/>
            <person name="Lipzen A."/>
            <person name="Malagnac F."/>
            <person name="Mello A."/>
            <person name="Molinier V."/>
            <person name="Miyauchi S."/>
            <person name="Poulain J."/>
            <person name="Riccioni C."/>
            <person name="Rubini A."/>
            <person name="Sitrit Y."/>
            <person name="Splivallo R."/>
            <person name="Traeger S."/>
            <person name="Wang M."/>
            <person name="Zifcakova L."/>
            <person name="Wipf D."/>
            <person name="Zambonelli A."/>
            <person name="Paolocci F."/>
            <person name="Nowrousian M."/>
            <person name="Ottonello S."/>
            <person name="Baldrian P."/>
            <person name="Spatafora J.W."/>
            <person name="Henrissat B."/>
            <person name="Nagy L.G."/>
            <person name="Aury J.M."/>
            <person name="Wincker P."/>
            <person name="Grigoriev I.V."/>
            <person name="Bonfante P."/>
            <person name="Martin F.M."/>
        </authorList>
    </citation>
    <scope>NUCLEOTIDE SEQUENCE [LARGE SCALE GENOMIC DNA]</scope>
    <source>
        <strain evidence="2 3">ATCC MYA-4762</strain>
    </source>
</reference>
<evidence type="ECO:0000313" key="2">
    <source>
        <dbReference type="EMBL" id="RPB19763.1"/>
    </source>
</evidence>
<feature type="region of interest" description="Disordered" evidence="1">
    <location>
        <begin position="1"/>
        <end position="34"/>
    </location>
</feature>
<name>A0A3N4LA77_9PEZI</name>
<gene>
    <name evidence="2" type="ORF">L211DRAFT_590905</name>
</gene>
<dbReference type="OrthoDB" id="10341852at2759"/>
<dbReference type="InParanoid" id="A0A3N4LA77"/>
<keyword evidence="3" id="KW-1185">Reference proteome</keyword>
<evidence type="ECO:0000256" key="1">
    <source>
        <dbReference type="SAM" id="MobiDB-lite"/>
    </source>
</evidence>
<protein>
    <submittedName>
        <fullName evidence="2">Uncharacterized protein</fullName>
    </submittedName>
</protein>
<dbReference type="Proteomes" id="UP000267821">
    <property type="component" value="Unassembled WGS sequence"/>
</dbReference>
<accession>A0A3N4LA77</accession>
<feature type="compositionally biased region" description="Basic residues" evidence="1">
    <location>
        <begin position="1"/>
        <end position="13"/>
    </location>
</feature>
<dbReference type="EMBL" id="ML121584">
    <property type="protein sequence ID" value="RPB19763.1"/>
    <property type="molecule type" value="Genomic_DNA"/>
</dbReference>
<organism evidence="2 3">
    <name type="scientific">Terfezia boudieri ATCC MYA-4762</name>
    <dbReference type="NCBI Taxonomy" id="1051890"/>
    <lineage>
        <taxon>Eukaryota</taxon>
        <taxon>Fungi</taxon>
        <taxon>Dikarya</taxon>
        <taxon>Ascomycota</taxon>
        <taxon>Pezizomycotina</taxon>
        <taxon>Pezizomycetes</taxon>
        <taxon>Pezizales</taxon>
        <taxon>Pezizaceae</taxon>
        <taxon>Terfezia</taxon>
    </lineage>
</organism>
<sequence>MSTYPGRRKRKQHCSQDAPQKRQLPLLAPKGKTHQETTVLQLEHNNIRDEQTTESPAANVKFQHPANSQSSQSYIPTVSSAHDSTSPSFLLPNSTGSSLKAVAPCMDINFSRGPSTLVDSGFPEFVRGNLVPAADTYENAGLSTHHLLYDKLQRQETTQGQDYWIPTLDAPEDAASQTTVWAAIAQPTISLHQGQSTLSTADRPPPASTEHSAPVQFTYLAPLQQNPQAVACVNCPSIWRSHLEIILFSVLEDKGISDLKRSYRHFQEHIHEAHHYGAGCALCENLLYHHLGKMILLEAAGGGFTDAKISLGISFMTLREHIQEAHGGC</sequence>
<proteinExistence type="predicted"/>
<evidence type="ECO:0000313" key="3">
    <source>
        <dbReference type="Proteomes" id="UP000267821"/>
    </source>
</evidence>